<sequence length="402" mass="43890">MENGDGDNRFLLECESKSSVFSFFSLGDGDAEILISYDRMGRGQRLAENRYGGGGSRAAFTVVGSGGMVELRRAYFGFGLWIPDLLQVIMECVEEEVAGASVVTAGDCGDESVGECEEGSADGEILSSMREEELLNGNQLTGPLPEELGYLPNLNRIQINQNQISGSLPKSFAYLNKTKHFHMNNNSISGQILPELSRLPNLLHLLLDNNNISGYLPPELSELPNLLILQLDNNNFNGSTIPASYSKMTKLLKLSLRNCSLHGPIPDLSSIPNLGYLDLSFNQLQGSLPPNRLSENITTNDLSDNNLQGPISDNFSGLSHLQNLLLENNSLNGSVPSTIWLNSTSRHTETLTLDFRNNLLTNISGSLNLPTNVTVRLASSFAIAFITFGTQFYSLLSNHLNL</sequence>
<evidence type="ECO:0000256" key="1">
    <source>
        <dbReference type="ARBA" id="ARBA00004370"/>
    </source>
</evidence>
<keyword evidence="7" id="KW-1185">Reference proteome</keyword>
<dbReference type="PANTHER" id="PTHR45974">
    <property type="entry name" value="RECEPTOR-LIKE PROTEIN 55"/>
    <property type="match status" value="1"/>
</dbReference>
<evidence type="ECO:0000256" key="4">
    <source>
        <dbReference type="ARBA" id="ARBA00023136"/>
    </source>
</evidence>
<evidence type="ECO:0000256" key="2">
    <source>
        <dbReference type="ARBA" id="ARBA00022729"/>
    </source>
</evidence>
<dbReference type="SUPFAM" id="SSF52058">
    <property type="entry name" value="L domain-like"/>
    <property type="match status" value="1"/>
</dbReference>
<evidence type="ECO:0000313" key="6">
    <source>
        <dbReference type="EMBL" id="KAJ4969792.1"/>
    </source>
</evidence>
<accession>A0A9Q0QS25</accession>
<dbReference type="Pfam" id="PF00560">
    <property type="entry name" value="LRR_1"/>
    <property type="match status" value="2"/>
</dbReference>
<dbReference type="EMBL" id="JAMYWD010000005">
    <property type="protein sequence ID" value="KAJ4969792.1"/>
    <property type="molecule type" value="Genomic_DNA"/>
</dbReference>
<dbReference type="InterPro" id="IPR032675">
    <property type="entry name" value="LRR_dom_sf"/>
</dbReference>
<keyword evidence="2" id="KW-0732">Signal</keyword>
<keyword evidence="5" id="KW-0325">Glycoprotein</keyword>
<keyword evidence="4" id="KW-0472">Membrane</keyword>
<evidence type="ECO:0000256" key="5">
    <source>
        <dbReference type="ARBA" id="ARBA00023180"/>
    </source>
</evidence>
<name>A0A9Q0QS25_9MAGN</name>
<gene>
    <name evidence="6" type="ORF">NE237_002891</name>
</gene>
<dbReference type="InterPro" id="IPR001611">
    <property type="entry name" value="Leu-rich_rpt"/>
</dbReference>
<keyword evidence="3" id="KW-0677">Repeat</keyword>
<dbReference type="Gene3D" id="3.80.10.10">
    <property type="entry name" value="Ribonuclease Inhibitor"/>
    <property type="match status" value="1"/>
</dbReference>
<comment type="caution">
    <text evidence="6">The sequence shown here is derived from an EMBL/GenBank/DDBJ whole genome shotgun (WGS) entry which is preliminary data.</text>
</comment>
<reference evidence="6" key="1">
    <citation type="journal article" date="2023" name="Plant J.">
        <title>The genome of the king protea, Protea cynaroides.</title>
        <authorList>
            <person name="Chang J."/>
            <person name="Duong T.A."/>
            <person name="Schoeman C."/>
            <person name="Ma X."/>
            <person name="Roodt D."/>
            <person name="Barker N."/>
            <person name="Li Z."/>
            <person name="Van de Peer Y."/>
            <person name="Mizrachi E."/>
        </authorList>
    </citation>
    <scope>NUCLEOTIDE SEQUENCE</scope>
    <source>
        <tissue evidence="6">Young leaves</tissue>
    </source>
</reference>
<dbReference type="PANTHER" id="PTHR45974:SF134">
    <property type="entry name" value="OS01G0960400 PROTEIN"/>
    <property type="match status" value="1"/>
</dbReference>
<dbReference type="AlphaFoldDB" id="A0A9Q0QS25"/>
<proteinExistence type="predicted"/>
<dbReference type="GO" id="GO:0016020">
    <property type="term" value="C:membrane"/>
    <property type="evidence" value="ECO:0007669"/>
    <property type="project" value="UniProtKB-SubCell"/>
</dbReference>
<comment type="subcellular location">
    <subcellularLocation>
        <location evidence="1">Membrane</location>
    </subcellularLocation>
</comment>
<evidence type="ECO:0000256" key="3">
    <source>
        <dbReference type="ARBA" id="ARBA00022737"/>
    </source>
</evidence>
<organism evidence="6 7">
    <name type="scientific">Protea cynaroides</name>
    <dbReference type="NCBI Taxonomy" id="273540"/>
    <lineage>
        <taxon>Eukaryota</taxon>
        <taxon>Viridiplantae</taxon>
        <taxon>Streptophyta</taxon>
        <taxon>Embryophyta</taxon>
        <taxon>Tracheophyta</taxon>
        <taxon>Spermatophyta</taxon>
        <taxon>Magnoliopsida</taxon>
        <taxon>Proteales</taxon>
        <taxon>Proteaceae</taxon>
        <taxon>Protea</taxon>
    </lineage>
</organism>
<evidence type="ECO:0000313" key="7">
    <source>
        <dbReference type="Proteomes" id="UP001141806"/>
    </source>
</evidence>
<protein>
    <submittedName>
        <fullName evidence="6">Uncharacterized protein</fullName>
    </submittedName>
</protein>
<dbReference type="Proteomes" id="UP001141806">
    <property type="component" value="Unassembled WGS sequence"/>
</dbReference>
<dbReference type="OrthoDB" id="1729115at2759"/>